<keyword evidence="1" id="KW-0472">Membrane</keyword>
<sequence length="439" mass="49521">MISQQEDRQLARCRQLIEEKVGWGSGESWATQDFERLSELIAQQTSVSLSITTLKRVWGRVKYDSAPTTTTLNTLVQFAGYENWQQFKTTSQLQYVAPGISPDVVTVSAPEPLQKPVLRRWWIGAGLLVGLVGLSVFFLNYVNHRPLSPELFSFSSQYVAKGIPNSVVFHYDATASPTDSVFIQQSWDPRRRQLVPKEGHEHTSIYYYPGYFRAKLVVGKQIVQEQDLLIPSEGWNVAIEQEPVPVYVKPKEVIHNGSLGIPVTLIQHQNISMQPKLPMVQYRYVQEFDGLRNDNFTLETRVKSDFKQGSSVCQHVTIMILCKNQYFAIPLSAKGCVGDLNLYLAGHFAEAKTKNLSGFGADLSKWVDMRCDVRNKKAQLFVGGKKAYEAVLPTEAKDIIGISYDFEGTGSVDFVRFTQPDGKVVFEDNFDSTNLAENR</sequence>
<gene>
    <name evidence="2" type="ORF">IC230_19870</name>
</gene>
<name>A0A927GEU7_9BACT</name>
<evidence type="ECO:0000313" key="2">
    <source>
        <dbReference type="EMBL" id="MBD2755169.1"/>
    </source>
</evidence>
<evidence type="ECO:0000256" key="1">
    <source>
        <dbReference type="SAM" id="Phobius"/>
    </source>
</evidence>
<dbReference type="AlphaFoldDB" id="A0A927GEU7"/>
<dbReference type="RefSeq" id="WP_191040785.1">
    <property type="nucleotide sequence ID" value="NZ_JACXAA010000007.1"/>
</dbReference>
<dbReference type="Proteomes" id="UP000653797">
    <property type="component" value="Unassembled WGS sequence"/>
</dbReference>
<keyword evidence="3" id="KW-1185">Reference proteome</keyword>
<organism evidence="2 3">
    <name type="scientific">Spirosoma validum</name>
    <dbReference type="NCBI Taxonomy" id="2771355"/>
    <lineage>
        <taxon>Bacteria</taxon>
        <taxon>Pseudomonadati</taxon>
        <taxon>Bacteroidota</taxon>
        <taxon>Cytophagia</taxon>
        <taxon>Cytophagales</taxon>
        <taxon>Cytophagaceae</taxon>
        <taxon>Spirosoma</taxon>
    </lineage>
</organism>
<dbReference type="EMBL" id="JACXAA010000007">
    <property type="protein sequence ID" value="MBD2755169.1"/>
    <property type="molecule type" value="Genomic_DNA"/>
</dbReference>
<proteinExistence type="predicted"/>
<accession>A0A927GEU7</accession>
<evidence type="ECO:0000313" key="3">
    <source>
        <dbReference type="Proteomes" id="UP000653797"/>
    </source>
</evidence>
<keyword evidence="1" id="KW-0812">Transmembrane</keyword>
<reference evidence="2" key="1">
    <citation type="submission" date="2020-09" db="EMBL/GenBank/DDBJ databases">
        <authorList>
            <person name="Kim M.K."/>
        </authorList>
    </citation>
    <scope>NUCLEOTIDE SEQUENCE</scope>
    <source>
        <strain evidence="2">BT704</strain>
    </source>
</reference>
<keyword evidence="1" id="KW-1133">Transmembrane helix</keyword>
<protein>
    <submittedName>
        <fullName evidence="2">Uncharacterized protein</fullName>
    </submittedName>
</protein>
<feature type="transmembrane region" description="Helical" evidence="1">
    <location>
        <begin position="121"/>
        <end position="142"/>
    </location>
</feature>
<comment type="caution">
    <text evidence="2">The sequence shown here is derived from an EMBL/GenBank/DDBJ whole genome shotgun (WGS) entry which is preliminary data.</text>
</comment>